<dbReference type="PROSITE" id="PS51192">
    <property type="entry name" value="HELICASE_ATP_BIND_1"/>
    <property type="match status" value="1"/>
</dbReference>
<dbReference type="PROSITE" id="PS51194">
    <property type="entry name" value="HELICASE_CTER"/>
    <property type="match status" value="1"/>
</dbReference>
<dbReference type="InterPro" id="IPR014001">
    <property type="entry name" value="Helicase_ATP-bd"/>
</dbReference>
<dbReference type="EMBL" id="PJNI01000008">
    <property type="protein sequence ID" value="PKR80771.1"/>
    <property type="molecule type" value="Genomic_DNA"/>
</dbReference>
<dbReference type="InterPro" id="IPR027417">
    <property type="entry name" value="P-loop_NTPase"/>
</dbReference>
<organism evidence="11 12">
    <name type="scientific">Brumimicrobium salinarum</name>
    <dbReference type="NCBI Taxonomy" id="2058658"/>
    <lineage>
        <taxon>Bacteria</taxon>
        <taxon>Pseudomonadati</taxon>
        <taxon>Bacteroidota</taxon>
        <taxon>Flavobacteriia</taxon>
        <taxon>Flavobacteriales</taxon>
        <taxon>Crocinitomicaceae</taxon>
        <taxon>Brumimicrobium</taxon>
    </lineage>
</organism>
<evidence type="ECO:0000259" key="8">
    <source>
        <dbReference type="PROSITE" id="PS51192"/>
    </source>
</evidence>
<protein>
    <submittedName>
        <fullName evidence="11">DEAD/DEAH box helicase</fullName>
    </submittedName>
</protein>
<keyword evidence="3 7" id="KW-0347">Helicase</keyword>
<dbReference type="SUPFAM" id="SSF52540">
    <property type="entry name" value="P-loop containing nucleoside triphosphate hydrolases"/>
    <property type="match status" value="1"/>
</dbReference>
<keyword evidence="12" id="KW-1185">Reference proteome</keyword>
<dbReference type="GO" id="GO:0003676">
    <property type="term" value="F:nucleic acid binding"/>
    <property type="evidence" value="ECO:0007669"/>
    <property type="project" value="InterPro"/>
</dbReference>
<evidence type="ECO:0000313" key="11">
    <source>
        <dbReference type="EMBL" id="PKR80771.1"/>
    </source>
</evidence>
<gene>
    <name evidence="11" type="ORF">CW751_08345</name>
</gene>
<dbReference type="GO" id="GO:0016787">
    <property type="term" value="F:hydrolase activity"/>
    <property type="evidence" value="ECO:0007669"/>
    <property type="project" value="UniProtKB-KW"/>
</dbReference>
<dbReference type="PROSITE" id="PS00039">
    <property type="entry name" value="DEAD_ATP_HELICASE"/>
    <property type="match status" value="1"/>
</dbReference>
<proteinExistence type="inferred from homology"/>
<evidence type="ECO:0000256" key="6">
    <source>
        <dbReference type="PROSITE-ProRule" id="PRU00552"/>
    </source>
</evidence>
<dbReference type="CDD" id="cd18787">
    <property type="entry name" value="SF2_C_DEAD"/>
    <property type="match status" value="1"/>
</dbReference>
<dbReference type="OrthoDB" id="9785240at2"/>
<evidence type="ECO:0000259" key="10">
    <source>
        <dbReference type="PROSITE" id="PS51195"/>
    </source>
</evidence>
<evidence type="ECO:0000256" key="7">
    <source>
        <dbReference type="RuleBase" id="RU000492"/>
    </source>
</evidence>
<dbReference type="SMART" id="SM00490">
    <property type="entry name" value="HELICc"/>
    <property type="match status" value="1"/>
</dbReference>
<dbReference type="InterPro" id="IPR014014">
    <property type="entry name" value="RNA_helicase_DEAD_Q_motif"/>
</dbReference>
<dbReference type="GO" id="GO:0005829">
    <property type="term" value="C:cytosol"/>
    <property type="evidence" value="ECO:0007669"/>
    <property type="project" value="TreeGrafter"/>
</dbReference>
<evidence type="ECO:0000256" key="1">
    <source>
        <dbReference type="ARBA" id="ARBA00022741"/>
    </source>
</evidence>
<dbReference type="GO" id="GO:0003724">
    <property type="term" value="F:RNA helicase activity"/>
    <property type="evidence" value="ECO:0007669"/>
    <property type="project" value="InterPro"/>
</dbReference>
<dbReference type="AlphaFoldDB" id="A0A2I0R2G0"/>
<dbReference type="CDD" id="cd00268">
    <property type="entry name" value="DEADc"/>
    <property type="match status" value="1"/>
</dbReference>
<comment type="caution">
    <text evidence="11">The sequence shown here is derived from an EMBL/GenBank/DDBJ whole genome shotgun (WGS) entry which is preliminary data.</text>
</comment>
<evidence type="ECO:0000313" key="12">
    <source>
        <dbReference type="Proteomes" id="UP000236654"/>
    </source>
</evidence>
<dbReference type="Pfam" id="PF00271">
    <property type="entry name" value="Helicase_C"/>
    <property type="match status" value="1"/>
</dbReference>
<feature type="domain" description="DEAD-box RNA helicase Q" evidence="10">
    <location>
        <begin position="18"/>
        <end position="46"/>
    </location>
</feature>
<dbReference type="Proteomes" id="UP000236654">
    <property type="component" value="Unassembled WGS sequence"/>
</dbReference>
<feature type="domain" description="Helicase C-terminal" evidence="9">
    <location>
        <begin position="246"/>
        <end position="390"/>
    </location>
</feature>
<dbReference type="InterPro" id="IPR044742">
    <property type="entry name" value="DEAD/DEAH_RhlB"/>
</dbReference>
<evidence type="ECO:0000256" key="2">
    <source>
        <dbReference type="ARBA" id="ARBA00022801"/>
    </source>
</evidence>
<feature type="short sequence motif" description="Q motif" evidence="6">
    <location>
        <begin position="18"/>
        <end position="46"/>
    </location>
</feature>
<feature type="domain" description="Helicase ATP-binding" evidence="8">
    <location>
        <begin position="50"/>
        <end position="221"/>
    </location>
</feature>
<keyword evidence="1 7" id="KW-0547">Nucleotide-binding</keyword>
<dbReference type="PANTHER" id="PTHR47959">
    <property type="entry name" value="ATP-DEPENDENT RNA HELICASE RHLE-RELATED"/>
    <property type="match status" value="1"/>
</dbReference>
<dbReference type="Gene3D" id="3.40.50.300">
    <property type="entry name" value="P-loop containing nucleotide triphosphate hydrolases"/>
    <property type="match status" value="2"/>
</dbReference>
<dbReference type="InterPro" id="IPR050079">
    <property type="entry name" value="DEAD_box_RNA_helicase"/>
</dbReference>
<dbReference type="PANTHER" id="PTHR47959:SF13">
    <property type="entry name" value="ATP-DEPENDENT RNA HELICASE RHLE"/>
    <property type="match status" value="1"/>
</dbReference>
<dbReference type="InterPro" id="IPR001650">
    <property type="entry name" value="Helicase_C-like"/>
</dbReference>
<dbReference type="InterPro" id="IPR000629">
    <property type="entry name" value="RNA-helicase_DEAD-box_CS"/>
</dbReference>
<sequence>MLFTFIYLYKFNKKRTVKDFKELGIDADLNKGLREMNIIEPTTIQQRVIPILLASNIEMVAQAQTGTGKTAAFGLPLLEKIDTKIQHIQGLILCPTRELAQQVAKQLFKFTKFTEKVFVESVYGGERIEKQISNLQRPTHIVVATPGRLIDLLARKVIHLDHVKTIILDEADEMLSMGFQKELNQILTSLPQVKNKWLFSATLPQGIEQIVAAHLSPKAVRISIDKADVVNKNIDHQYLVCDESEKLEALLLFLKSQEGNRGVVFCKTKAATKKLSKQLIAKNCSADAIHGDLLQKERDKVMRAFKNESLRILVATDVSARGIDIADLAFVIHYQLPESLEYYTHRSGRTARAGKKGISICFVNNAEAKTLKDYERKLGITFQKIKRNER</sequence>
<keyword evidence="4 7" id="KW-0067">ATP-binding</keyword>
<comment type="similarity">
    <text evidence="5 7">Belongs to the DEAD box helicase family.</text>
</comment>
<keyword evidence="2 7" id="KW-0378">Hydrolase</keyword>
<accession>A0A2I0R2G0</accession>
<evidence type="ECO:0000256" key="3">
    <source>
        <dbReference type="ARBA" id="ARBA00022806"/>
    </source>
</evidence>
<evidence type="ECO:0000256" key="4">
    <source>
        <dbReference type="ARBA" id="ARBA00022840"/>
    </source>
</evidence>
<dbReference type="Pfam" id="PF00270">
    <property type="entry name" value="DEAD"/>
    <property type="match status" value="1"/>
</dbReference>
<dbReference type="GO" id="GO:0005524">
    <property type="term" value="F:ATP binding"/>
    <property type="evidence" value="ECO:0007669"/>
    <property type="project" value="UniProtKB-KW"/>
</dbReference>
<dbReference type="SMART" id="SM00487">
    <property type="entry name" value="DEXDc"/>
    <property type="match status" value="1"/>
</dbReference>
<evidence type="ECO:0000256" key="5">
    <source>
        <dbReference type="ARBA" id="ARBA00038437"/>
    </source>
</evidence>
<reference evidence="11 12" key="1">
    <citation type="submission" date="2017-12" db="EMBL/GenBank/DDBJ databases">
        <title>The draft genome sequence of Brumimicrobium saltpan LHR20.</title>
        <authorList>
            <person name="Do Z.-J."/>
            <person name="Luo H.-R."/>
        </authorList>
    </citation>
    <scope>NUCLEOTIDE SEQUENCE [LARGE SCALE GENOMIC DNA]</scope>
    <source>
        <strain evidence="11 12">LHR20</strain>
    </source>
</reference>
<dbReference type="PROSITE" id="PS51195">
    <property type="entry name" value="Q_MOTIF"/>
    <property type="match status" value="1"/>
</dbReference>
<name>A0A2I0R2G0_9FLAO</name>
<dbReference type="InterPro" id="IPR011545">
    <property type="entry name" value="DEAD/DEAH_box_helicase_dom"/>
</dbReference>
<evidence type="ECO:0000259" key="9">
    <source>
        <dbReference type="PROSITE" id="PS51194"/>
    </source>
</evidence>